<protein>
    <submittedName>
        <fullName evidence="2">Uncharacterized protein</fullName>
    </submittedName>
</protein>
<evidence type="ECO:0000313" key="3">
    <source>
        <dbReference type="Proteomes" id="UP001156882"/>
    </source>
</evidence>
<sequence>MGVTASSACTAVGTVAVRPTGTAAAANNIHAVGDVDTRTPDAGTTITALTGIIREAAVLSCAAQAACRARTTIATVAASDGSDRGCAATTAEHRAGATAATAAAIAAVTARNRGNAGSSAITTSAANDGSDR</sequence>
<comment type="caution">
    <text evidence="2">The sequence shown here is derived from an EMBL/GenBank/DDBJ whole genome shotgun (WGS) entry which is preliminary data.</text>
</comment>
<gene>
    <name evidence="2" type="ORF">GCM10007874_44740</name>
</gene>
<evidence type="ECO:0000256" key="1">
    <source>
        <dbReference type="SAM" id="MobiDB-lite"/>
    </source>
</evidence>
<organism evidence="2 3">
    <name type="scientific">Labrys miyagiensis</name>
    <dbReference type="NCBI Taxonomy" id="346912"/>
    <lineage>
        <taxon>Bacteria</taxon>
        <taxon>Pseudomonadati</taxon>
        <taxon>Pseudomonadota</taxon>
        <taxon>Alphaproteobacteria</taxon>
        <taxon>Hyphomicrobiales</taxon>
        <taxon>Xanthobacteraceae</taxon>
        <taxon>Labrys</taxon>
    </lineage>
</organism>
<feature type="region of interest" description="Disordered" evidence="1">
    <location>
        <begin position="113"/>
        <end position="132"/>
    </location>
</feature>
<evidence type="ECO:0000313" key="2">
    <source>
        <dbReference type="EMBL" id="GLS21457.1"/>
    </source>
</evidence>
<feature type="compositionally biased region" description="Polar residues" evidence="1">
    <location>
        <begin position="115"/>
        <end position="132"/>
    </location>
</feature>
<dbReference type="Proteomes" id="UP001156882">
    <property type="component" value="Unassembled WGS sequence"/>
</dbReference>
<dbReference type="EMBL" id="BSPC01000049">
    <property type="protein sequence ID" value="GLS21457.1"/>
    <property type="molecule type" value="Genomic_DNA"/>
</dbReference>
<name>A0ABQ6CPD4_9HYPH</name>
<accession>A0ABQ6CPD4</accession>
<reference evidence="3" key="1">
    <citation type="journal article" date="2019" name="Int. J. Syst. Evol. Microbiol.">
        <title>The Global Catalogue of Microorganisms (GCM) 10K type strain sequencing project: providing services to taxonomists for standard genome sequencing and annotation.</title>
        <authorList>
            <consortium name="The Broad Institute Genomics Platform"/>
            <consortium name="The Broad Institute Genome Sequencing Center for Infectious Disease"/>
            <person name="Wu L."/>
            <person name="Ma J."/>
        </authorList>
    </citation>
    <scope>NUCLEOTIDE SEQUENCE [LARGE SCALE GENOMIC DNA]</scope>
    <source>
        <strain evidence="3">NBRC 101365</strain>
    </source>
</reference>
<proteinExistence type="predicted"/>
<keyword evidence="3" id="KW-1185">Reference proteome</keyword>